<reference evidence="1 2" key="1">
    <citation type="submission" date="2023-07" db="EMBL/GenBank/DDBJ databases">
        <title>Sorghum-associated microbial communities from plants grown in Nebraska, USA.</title>
        <authorList>
            <person name="Schachtman D."/>
        </authorList>
    </citation>
    <scope>NUCLEOTIDE SEQUENCE [LARGE SCALE GENOMIC DNA]</scope>
    <source>
        <strain evidence="1 2">4129</strain>
    </source>
</reference>
<dbReference type="Proteomes" id="UP001269081">
    <property type="component" value="Unassembled WGS sequence"/>
</dbReference>
<protein>
    <recommendedName>
        <fullName evidence="3">Glutaminyl-tRNA synthetase</fullName>
    </recommendedName>
</protein>
<dbReference type="EMBL" id="JAVDWQ010000003">
    <property type="protein sequence ID" value="MDR7209279.1"/>
    <property type="molecule type" value="Genomic_DNA"/>
</dbReference>
<gene>
    <name evidence="1" type="ORF">J2W48_001212</name>
</gene>
<keyword evidence="2" id="KW-1185">Reference proteome</keyword>
<accession>A0ABU1Y4Y7</accession>
<organism evidence="1 2">
    <name type="scientific">Flavobacterium piscis</name>
    <dbReference type="NCBI Taxonomy" id="1114874"/>
    <lineage>
        <taxon>Bacteria</taxon>
        <taxon>Pseudomonadati</taxon>
        <taxon>Bacteroidota</taxon>
        <taxon>Flavobacteriia</taxon>
        <taxon>Flavobacteriales</taxon>
        <taxon>Flavobacteriaceae</taxon>
        <taxon>Flavobacterium</taxon>
    </lineage>
</organism>
<proteinExistence type="predicted"/>
<dbReference type="RefSeq" id="WP_310279381.1">
    <property type="nucleotide sequence ID" value="NZ_JAVDWQ010000003.1"/>
</dbReference>
<name>A0ABU1Y4Y7_9FLAO</name>
<evidence type="ECO:0008006" key="3">
    <source>
        <dbReference type="Google" id="ProtNLM"/>
    </source>
</evidence>
<sequence length="106" mass="11701">MKKILFMIFLVIGISTQAQTKKVIDKPQIVEASCGECQFGMKGESCDLAVRIDGKSYFVDGTTIHDHGNAHADDGFCNAIRKASVTGKIEKNRFKATSFTLIEEKK</sequence>
<evidence type="ECO:0000313" key="1">
    <source>
        <dbReference type="EMBL" id="MDR7209279.1"/>
    </source>
</evidence>
<evidence type="ECO:0000313" key="2">
    <source>
        <dbReference type="Proteomes" id="UP001269081"/>
    </source>
</evidence>
<dbReference type="Pfam" id="PF19897">
    <property type="entry name" value="DUF6370"/>
    <property type="match status" value="1"/>
</dbReference>
<comment type="caution">
    <text evidence="1">The sequence shown here is derived from an EMBL/GenBank/DDBJ whole genome shotgun (WGS) entry which is preliminary data.</text>
</comment>
<dbReference type="InterPro" id="IPR045950">
    <property type="entry name" value="DUF6370"/>
</dbReference>